<dbReference type="GO" id="GO:0005524">
    <property type="term" value="F:ATP binding"/>
    <property type="evidence" value="ECO:0007669"/>
    <property type="project" value="UniProtKB-UniRule"/>
</dbReference>
<dbReference type="InterPro" id="IPR050472">
    <property type="entry name" value="Anth_synth/Amidotransfase"/>
</dbReference>
<evidence type="ECO:0000259" key="9">
    <source>
        <dbReference type="SMART" id="SM01097"/>
    </source>
</evidence>
<evidence type="ECO:0000256" key="3">
    <source>
        <dbReference type="ARBA" id="ARBA00022598"/>
    </source>
</evidence>
<comment type="pathway">
    <text evidence="1 8">Amino-acid biosynthesis; L-arginine biosynthesis; carbamoyl phosphate from bicarbonate: step 1/1.</text>
</comment>
<dbReference type="GO" id="GO:0006526">
    <property type="term" value="P:L-arginine biosynthetic process"/>
    <property type="evidence" value="ECO:0007669"/>
    <property type="project" value="UniProtKB-UniRule"/>
</dbReference>
<dbReference type="GO" id="GO:0006207">
    <property type="term" value="P:'de novo' pyrimidine nucleobase biosynthetic process"/>
    <property type="evidence" value="ECO:0007669"/>
    <property type="project" value="InterPro"/>
</dbReference>
<dbReference type="GO" id="GO:0004359">
    <property type="term" value="F:glutaminase activity"/>
    <property type="evidence" value="ECO:0007669"/>
    <property type="project" value="RHEA"/>
</dbReference>
<evidence type="ECO:0000256" key="1">
    <source>
        <dbReference type="ARBA" id="ARBA00005077"/>
    </source>
</evidence>
<dbReference type="PANTHER" id="PTHR43418">
    <property type="entry name" value="MULTIFUNCTIONAL TRYPTOPHAN BIOSYNTHESIS PROTEIN-RELATED"/>
    <property type="match status" value="1"/>
</dbReference>
<dbReference type="PRINTS" id="PR00097">
    <property type="entry name" value="ANTSNTHASEII"/>
</dbReference>
<dbReference type="Gene3D" id="3.50.30.20">
    <property type="entry name" value="Carbamoyl-phosphate synthase small subunit, N-terminal domain"/>
    <property type="match status" value="1"/>
</dbReference>
<comment type="pathway">
    <text evidence="8">Pyrimidine metabolism; UMP biosynthesis via de novo pathway; (S)-dihydroorotate from bicarbonate: step 1/3.</text>
</comment>
<keyword evidence="8" id="KW-0028">Amino-acid biosynthesis</keyword>
<keyword evidence="8" id="KW-0665">Pyrimidine biosynthesis</keyword>
<evidence type="ECO:0000256" key="7">
    <source>
        <dbReference type="ARBA" id="ARBA00048816"/>
    </source>
</evidence>
<dbReference type="UniPathway" id="UPA00068">
    <property type="reaction ID" value="UER00171"/>
</dbReference>
<keyword evidence="3 8" id="KW-0436">Ligase</keyword>
<dbReference type="PRINTS" id="PR00099">
    <property type="entry name" value="CPSGATASE"/>
</dbReference>
<dbReference type="HAMAP" id="MF_01209">
    <property type="entry name" value="CPSase_S_chain"/>
    <property type="match status" value="1"/>
</dbReference>
<feature type="binding site" evidence="8">
    <location>
        <position position="216"/>
    </location>
    <ligand>
        <name>L-glutamine</name>
        <dbReference type="ChEBI" id="CHEBI:58359"/>
    </ligand>
</feature>
<feature type="binding site" evidence="8">
    <location>
        <position position="247"/>
    </location>
    <ligand>
        <name>L-glutamine</name>
        <dbReference type="ChEBI" id="CHEBI:58359"/>
    </ligand>
</feature>
<dbReference type="SUPFAM" id="SSF52021">
    <property type="entry name" value="Carbamoyl phosphate synthetase, small subunit N-terminal domain"/>
    <property type="match status" value="1"/>
</dbReference>
<gene>
    <name evidence="8" type="primary">carA</name>
    <name evidence="10" type="ORF">AS030_04710</name>
</gene>
<evidence type="ECO:0000256" key="5">
    <source>
        <dbReference type="ARBA" id="ARBA00022840"/>
    </source>
</evidence>
<evidence type="ECO:0000256" key="4">
    <source>
        <dbReference type="ARBA" id="ARBA00022741"/>
    </source>
</evidence>
<dbReference type="SUPFAM" id="SSF52317">
    <property type="entry name" value="Class I glutamine amidotransferase-like"/>
    <property type="match status" value="1"/>
</dbReference>
<feature type="binding site" evidence="8">
    <location>
        <position position="218"/>
    </location>
    <ligand>
        <name>L-glutamine</name>
        <dbReference type="ChEBI" id="CHEBI:58359"/>
    </ligand>
</feature>
<keyword evidence="5 8" id="KW-0067">ATP-binding</keyword>
<comment type="catalytic activity">
    <reaction evidence="7 8">
        <text>hydrogencarbonate + L-glutamine + 2 ATP + H2O = carbamoyl phosphate + L-glutamate + 2 ADP + phosphate + 2 H(+)</text>
        <dbReference type="Rhea" id="RHEA:18633"/>
        <dbReference type="ChEBI" id="CHEBI:15377"/>
        <dbReference type="ChEBI" id="CHEBI:15378"/>
        <dbReference type="ChEBI" id="CHEBI:17544"/>
        <dbReference type="ChEBI" id="CHEBI:29985"/>
        <dbReference type="ChEBI" id="CHEBI:30616"/>
        <dbReference type="ChEBI" id="CHEBI:43474"/>
        <dbReference type="ChEBI" id="CHEBI:58228"/>
        <dbReference type="ChEBI" id="CHEBI:58359"/>
        <dbReference type="ChEBI" id="CHEBI:456216"/>
        <dbReference type="EC" id="6.3.5.5"/>
    </reaction>
</comment>
<keyword evidence="8" id="KW-0055">Arginine biosynthesis</keyword>
<dbReference type="Gene3D" id="3.40.50.880">
    <property type="match status" value="1"/>
</dbReference>
<dbReference type="InterPro" id="IPR029062">
    <property type="entry name" value="Class_I_gatase-like"/>
</dbReference>
<evidence type="ECO:0000313" key="10">
    <source>
        <dbReference type="EMBL" id="KSU84831.1"/>
    </source>
</evidence>
<dbReference type="GO" id="GO:0044205">
    <property type="term" value="P:'de novo' UMP biosynthetic process"/>
    <property type="evidence" value="ECO:0007669"/>
    <property type="project" value="UniProtKB-UniRule"/>
</dbReference>
<keyword evidence="4 8" id="KW-0547">Nucleotide-binding</keyword>
<feature type="binding site" evidence="8">
    <location>
        <position position="244"/>
    </location>
    <ligand>
        <name>L-glutamine</name>
        <dbReference type="ChEBI" id="CHEBI:58359"/>
    </ligand>
</feature>
<comment type="subunit">
    <text evidence="8">Composed of two chains; the small (or glutamine) chain promotes the hydrolysis of glutamine to ammonia, which is used by the large (or ammonia) chain to synthesize carbamoyl phosphate. Tetramer of heterodimers (alpha,beta)4.</text>
</comment>
<feature type="binding site" evidence="8">
    <location>
        <position position="288"/>
    </location>
    <ligand>
        <name>L-glutamine</name>
        <dbReference type="ChEBI" id="CHEBI:58359"/>
    </ligand>
</feature>
<feature type="active site" evidence="8">
    <location>
        <position position="328"/>
    </location>
</feature>
<feature type="domain" description="Carbamoyl-phosphate synthase small subunit N-terminal" evidence="9">
    <location>
        <begin position="1"/>
        <end position="131"/>
    </location>
</feature>
<accession>A0A0V8JCF8</accession>
<feature type="active site" evidence="8">
    <location>
        <position position="330"/>
    </location>
</feature>
<comment type="caution">
    <text evidence="10">The sequence shown here is derived from an EMBL/GenBank/DDBJ whole genome shotgun (WGS) entry which is preliminary data.</text>
</comment>
<evidence type="ECO:0000256" key="6">
    <source>
        <dbReference type="ARBA" id="ARBA00022962"/>
    </source>
</evidence>
<dbReference type="Proteomes" id="UP000054099">
    <property type="component" value="Unassembled WGS sequence"/>
</dbReference>
<dbReference type="PROSITE" id="PS51273">
    <property type="entry name" value="GATASE_TYPE_1"/>
    <property type="match status" value="1"/>
</dbReference>
<comment type="function">
    <text evidence="8">Small subunit of the glutamine-dependent carbamoyl phosphate synthetase (CPSase). CPSase catalyzes the formation of carbamoyl phosphate from the ammonia moiety of glutamine, carbonate, and phosphate donated by ATP, constituting the first step of 2 biosynthetic pathways, one leading to arginine and/or urea and the other to pyrimidine nucleotides. The small subunit (glutamine amidotransferase) binds and cleaves glutamine to supply the large subunit with the substrate ammonia.</text>
</comment>
<dbReference type="NCBIfam" id="NF009475">
    <property type="entry name" value="PRK12838.1"/>
    <property type="match status" value="1"/>
</dbReference>
<comment type="catalytic activity">
    <reaction evidence="8">
        <text>L-glutamine + H2O = L-glutamate + NH4(+)</text>
        <dbReference type="Rhea" id="RHEA:15889"/>
        <dbReference type="ChEBI" id="CHEBI:15377"/>
        <dbReference type="ChEBI" id="CHEBI:28938"/>
        <dbReference type="ChEBI" id="CHEBI:29985"/>
        <dbReference type="ChEBI" id="CHEBI:58359"/>
    </reaction>
</comment>
<dbReference type="InterPro" id="IPR002474">
    <property type="entry name" value="CarbamoylP_synth_ssu_N"/>
</dbReference>
<evidence type="ECO:0000313" key="11">
    <source>
        <dbReference type="Proteomes" id="UP000054099"/>
    </source>
</evidence>
<dbReference type="NCBIfam" id="TIGR01368">
    <property type="entry name" value="CPSaseIIsmall"/>
    <property type="match status" value="1"/>
</dbReference>
<protein>
    <recommendedName>
        <fullName evidence="8">Carbamoyl phosphate synthase small chain</fullName>
        <ecNumber evidence="8">6.3.5.5</ecNumber>
    </recommendedName>
    <alternativeName>
        <fullName evidence="8">Carbamoyl phosphate synthetase glutamine chain</fullName>
    </alternativeName>
</protein>
<organism evidence="10 11">
    <name type="scientific">Fictibacillus enclensis</name>
    <dbReference type="NCBI Taxonomy" id="1017270"/>
    <lineage>
        <taxon>Bacteria</taxon>
        <taxon>Bacillati</taxon>
        <taxon>Bacillota</taxon>
        <taxon>Bacilli</taxon>
        <taxon>Bacillales</taxon>
        <taxon>Fictibacillaceae</taxon>
        <taxon>Fictibacillus</taxon>
    </lineage>
</organism>
<dbReference type="Pfam" id="PF00117">
    <property type="entry name" value="GATase"/>
    <property type="match status" value="1"/>
</dbReference>
<dbReference type="UniPathway" id="UPA00070">
    <property type="reaction ID" value="UER00115"/>
</dbReference>
<evidence type="ECO:0000256" key="2">
    <source>
        <dbReference type="ARBA" id="ARBA00007800"/>
    </source>
</evidence>
<dbReference type="OrthoDB" id="9804328at2"/>
<dbReference type="Pfam" id="PF00988">
    <property type="entry name" value="CPSase_sm_chain"/>
    <property type="match status" value="1"/>
</dbReference>
<dbReference type="AlphaFoldDB" id="A0A0V8JCF8"/>
<feature type="region of interest" description="CPSase" evidence="8">
    <location>
        <begin position="1"/>
        <end position="167"/>
    </location>
</feature>
<proteinExistence type="inferred from homology"/>
<feature type="active site" description="Nucleophile" evidence="8">
    <location>
        <position position="243"/>
    </location>
</feature>
<dbReference type="CDD" id="cd01744">
    <property type="entry name" value="GATase1_CPSase"/>
    <property type="match status" value="1"/>
</dbReference>
<reference evidence="10 11" key="1">
    <citation type="journal article" date="2014" name="Antonie Van Leeuwenhoek">
        <title>Fictibacillus enclensis sp. nov., isolated from marine sediment.</title>
        <authorList>
            <person name="Dastager S.G."/>
            <person name="Mawlankar R."/>
            <person name="Srinivasan K."/>
            <person name="Tang S.K."/>
            <person name="Lee J.C."/>
            <person name="Ramana V.V."/>
            <person name="Shouche Y.S."/>
        </authorList>
    </citation>
    <scope>NUCLEOTIDE SEQUENCE [LARGE SCALE GENOMIC DNA]</scope>
    <source>
        <strain evidence="10 11">NIO-1003</strain>
    </source>
</reference>
<dbReference type="InterPro" id="IPR035686">
    <property type="entry name" value="CPSase_GATase1"/>
</dbReference>
<dbReference type="GO" id="GO:0004088">
    <property type="term" value="F:carbamoyl-phosphate synthase (glutamine-hydrolyzing) activity"/>
    <property type="evidence" value="ECO:0007669"/>
    <property type="project" value="UniProtKB-UniRule"/>
</dbReference>
<dbReference type="InterPro" id="IPR006274">
    <property type="entry name" value="CarbamoylP_synth_ssu"/>
</dbReference>
<comment type="similarity">
    <text evidence="2 8">Belongs to the CarA family.</text>
</comment>
<dbReference type="EMBL" id="LNQN01000001">
    <property type="protein sequence ID" value="KSU84831.1"/>
    <property type="molecule type" value="Genomic_DNA"/>
</dbReference>
<keyword evidence="6 8" id="KW-0315">Glutamine amidotransferase</keyword>
<feature type="binding site" evidence="8">
    <location>
        <position position="287"/>
    </location>
    <ligand>
        <name>L-glutamine</name>
        <dbReference type="ChEBI" id="CHEBI:58359"/>
    </ligand>
</feature>
<dbReference type="PANTHER" id="PTHR43418:SF7">
    <property type="entry name" value="CARBAMOYL-PHOSPHATE SYNTHASE SMALL CHAIN"/>
    <property type="match status" value="1"/>
</dbReference>
<feature type="binding site" evidence="8">
    <location>
        <position position="45"/>
    </location>
    <ligand>
        <name>L-glutamine</name>
        <dbReference type="ChEBI" id="CHEBI:58359"/>
    </ligand>
</feature>
<evidence type="ECO:0000256" key="8">
    <source>
        <dbReference type="HAMAP-Rule" id="MF_01209"/>
    </source>
</evidence>
<feature type="binding site" evidence="8">
    <location>
        <position position="285"/>
    </location>
    <ligand>
        <name>L-glutamine</name>
        <dbReference type="ChEBI" id="CHEBI:58359"/>
    </ligand>
</feature>
<dbReference type="EC" id="6.3.5.5" evidence="8"/>
<dbReference type="SMART" id="SM01097">
    <property type="entry name" value="CPSase_sm_chain"/>
    <property type="match status" value="1"/>
</dbReference>
<name>A0A0V8JCF8_9BACL</name>
<keyword evidence="11" id="KW-1185">Reference proteome</keyword>
<dbReference type="RefSeq" id="WP_061968945.1">
    <property type="nucleotide sequence ID" value="NZ_FMAV01000001.1"/>
</dbReference>
<dbReference type="InterPro" id="IPR017926">
    <property type="entry name" value="GATASE"/>
</dbReference>
<dbReference type="PRINTS" id="PR00096">
    <property type="entry name" value="GATASE"/>
</dbReference>
<dbReference type="GO" id="GO:0006541">
    <property type="term" value="P:glutamine metabolic process"/>
    <property type="evidence" value="ECO:0007669"/>
    <property type="project" value="InterPro"/>
</dbReference>
<sequence>MKGYLQLSNGESFEGQWHGTPQCTSGEVVFFTGMTGYQEVLSDPSYHGQIVVFAYPLIGNYGINGEDFESIVPQPAGVITCAANETGHHYQSIEPLSALLNKHGIPLISDVDTRSLIKLIRAEGDMKGVLSSSLQHIEQYKEKKGVQGKLVKEVSVQEAETHGKGKYHIVLLDFGYKKSIVEALVENGCKVTIVPFDEKEEVIHKLKPDGLLFSNGPGNPKELAPYMPVYRRLAELYPSFGICLGHQLLALAFGGNTQKLKFGHRGANHPVINLKTNKVAMSSQNHGYVVEEGSLISTGFHVLYKNINDGSVEGMYHDTYPVVTTQFHPEANPGPEDHAHLFCSFLELIREKRSEKIYA</sequence>
<dbReference type="InterPro" id="IPR036480">
    <property type="entry name" value="CarbP_synth_ssu_N_sf"/>
</dbReference>